<evidence type="ECO:0000256" key="1">
    <source>
        <dbReference type="SAM" id="Phobius"/>
    </source>
</evidence>
<accession>A0A1Y1QSK5</accession>
<feature type="transmembrane region" description="Helical" evidence="1">
    <location>
        <begin position="26"/>
        <end position="45"/>
    </location>
</feature>
<protein>
    <recommendedName>
        <fullName evidence="4">DUF4381 domain-containing protein</fullName>
    </recommendedName>
</protein>
<comment type="caution">
    <text evidence="2">The sequence shown here is derived from an EMBL/GenBank/DDBJ whole genome shotgun (WGS) entry which is preliminary data.</text>
</comment>
<dbReference type="AlphaFoldDB" id="A0A1Y1QSK5"/>
<proteinExistence type="predicted"/>
<dbReference type="Proteomes" id="UP000192491">
    <property type="component" value="Unassembled WGS sequence"/>
</dbReference>
<organism evidence="2 3">
    <name type="scientific">Thiothrix lacustris</name>
    <dbReference type="NCBI Taxonomy" id="525917"/>
    <lineage>
        <taxon>Bacteria</taxon>
        <taxon>Pseudomonadati</taxon>
        <taxon>Pseudomonadota</taxon>
        <taxon>Gammaproteobacteria</taxon>
        <taxon>Thiotrichales</taxon>
        <taxon>Thiotrichaceae</taxon>
        <taxon>Thiothrix</taxon>
    </lineage>
</organism>
<evidence type="ECO:0000313" key="3">
    <source>
        <dbReference type="Proteomes" id="UP000192491"/>
    </source>
</evidence>
<reference evidence="2 3" key="1">
    <citation type="submission" date="2017-01" db="EMBL/GenBank/DDBJ databases">
        <title>Novel large sulfur bacteria in the metagenomes of groundwater-fed chemosynthetic microbial mats in the Lake Huron basin.</title>
        <authorList>
            <person name="Sharrar A.M."/>
            <person name="Flood B.E."/>
            <person name="Bailey J.V."/>
            <person name="Jones D.S."/>
            <person name="Biddanda B."/>
            <person name="Ruberg S.A."/>
            <person name="Marcus D.N."/>
            <person name="Dick G.J."/>
        </authorList>
    </citation>
    <scope>NUCLEOTIDE SEQUENCE [LARGE SCALE GENOMIC DNA]</scope>
    <source>
        <strain evidence="2">A8</strain>
    </source>
</reference>
<keyword evidence="1" id="KW-1133">Transmembrane helix</keyword>
<keyword evidence="1" id="KW-0812">Transmembrane</keyword>
<gene>
    <name evidence="2" type="ORF">BWK73_13835</name>
</gene>
<keyword evidence="1" id="KW-0472">Membrane</keyword>
<dbReference type="Pfam" id="PF14316">
    <property type="entry name" value="DUF4381"/>
    <property type="match status" value="1"/>
</dbReference>
<evidence type="ECO:0008006" key="4">
    <source>
        <dbReference type="Google" id="ProtNLM"/>
    </source>
</evidence>
<evidence type="ECO:0000313" key="2">
    <source>
        <dbReference type="EMBL" id="OQX12865.1"/>
    </source>
</evidence>
<name>A0A1Y1QSK5_9GAMM</name>
<dbReference type="EMBL" id="MTEJ01000057">
    <property type="protein sequence ID" value="OQX12865.1"/>
    <property type="molecule type" value="Genomic_DNA"/>
</dbReference>
<sequence length="159" mass="18050">MNPDSLPLRDIHLPAPLGWWPLAPGWWIVGALVFALLIAGLIWLWKRQNRQPQGATLALDQLAQLQRQYAQQPAALLRELSVLLRRVAINQYGRERVSGLTGNAWVEFLDQQAGKPLFAPRFTTLLTEHPYRPDAPVETAALIQAIRTWINLQQGKRHV</sequence>
<dbReference type="InterPro" id="IPR025489">
    <property type="entry name" value="DUF4381"/>
</dbReference>